<name>A0A8J6AI15_GALPY</name>
<feature type="non-terminal residue" evidence="2">
    <location>
        <position position="298"/>
    </location>
</feature>
<feature type="region of interest" description="Disordered" evidence="1">
    <location>
        <begin position="259"/>
        <end position="285"/>
    </location>
</feature>
<dbReference type="Proteomes" id="UP000700334">
    <property type="component" value="Unassembled WGS sequence"/>
</dbReference>
<sequence length="298" mass="33938">NRDPIAKILGLDYNAVKEDSINFLDKITKDDSPENMVKVKVARLLKQLDLHLLNHSLKHISLEIRLNPSTVKNDIKMLQSCSGKGEQTALESIEYTSNYEFSNGCRAPPWRQIHGDICYVLVKPHDVEPLCVTCSSEGVFLNGGKTDDDGEIDYERKGEIYKDLVTFLKDKSVKFSENMSKQENKLSDKEQKENDQPTEAPKTEELPGFHKSPGLLKSAPEKNQINLVKSHMNKRLEPSLKWIATVNLKDKSAEKIEEIISESSSESEEDEEPPDHRQEANADLPSEYWQIQKLVKYL</sequence>
<evidence type="ECO:0000313" key="3">
    <source>
        <dbReference type="Proteomes" id="UP000700334"/>
    </source>
</evidence>
<dbReference type="PANTHER" id="PTHR46241:SF1">
    <property type="entry name" value="OUTER DYNEIN ARM-DOCKING COMPLEX SUBUNIT 2"/>
    <property type="match status" value="1"/>
</dbReference>
<dbReference type="AlphaFoldDB" id="A0A8J6AI15"/>
<evidence type="ECO:0000313" key="2">
    <source>
        <dbReference type="EMBL" id="KAG8519347.1"/>
    </source>
</evidence>
<reference evidence="2" key="1">
    <citation type="journal article" date="2021" name="Evol. Appl.">
        <title>The genome of the Pyrenean desman and the effects of bottlenecks and inbreeding on the genomic landscape of an endangered species.</title>
        <authorList>
            <person name="Escoda L."/>
            <person name="Castresana J."/>
        </authorList>
    </citation>
    <scope>NUCLEOTIDE SEQUENCE</scope>
    <source>
        <strain evidence="2">IBE-C5619</strain>
    </source>
</reference>
<keyword evidence="3" id="KW-1185">Reference proteome</keyword>
<gene>
    <name evidence="2" type="ORF">J0S82_009461</name>
</gene>
<evidence type="ECO:0000256" key="1">
    <source>
        <dbReference type="SAM" id="MobiDB-lite"/>
    </source>
</evidence>
<comment type="caution">
    <text evidence="2">The sequence shown here is derived from an EMBL/GenBank/DDBJ whole genome shotgun (WGS) entry which is preliminary data.</text>
</comment>
<feature type="region of interest" description="Disordered" evidence="1">
    <location>
        <begin position="178"/>
        <end position="217"/>
    </location>
</feature>
<dbReference type="OrthoDB" id="1683831at2759"/>
<accession>A0A8J6AI15</accession>
<dbReference type="EMBL" id="JAGFMF010011610">
    <property type="protein sequence ID" value="KAG8519347.1"/>
    <property type="molecule type" value="Genomic_DNA"/>
</dbReference>
<proteinExistence type="predicted"/>
<dbReference type="PANTHER" id="PTHR46241">
    <property type="entry name" value="ARMADILLO REPEAT-CONTAINING PROTEIN 4 ARMC4"/>
    <property type="match status" value="1"/>
</dbReference>
<feature type="compositionally biased region" description="Basic and acidic residues" evidence="1">
    <location>
        <begin position="178"/>
        <end position="208"/>
    </location>
</feature>
<organism evidence="2 3">
    <name type="scientific">Galemys pyrenaicus</name>
    <name type="common">Iberian desman</name>
    <name type="synonym">Pyrenean desman</name>
    <dbReference type="NCBI Taxonomy" id="202257"/>
    <lineage>
        <taxon>Eukaryota</taxon>
        <taxon>Metazoa</taxon>
        <taxon>Chordata</taxon>
        <taxon>Craniata</taxon>
        <taxon>Vertebrata</taxon>
        <taxon>Euteleostomi</taxon>
        <taxon>Mammalia</taxon>
        <taxon>Eutheria</taxon>
        <taxon>Laurasiatheria</taxon>
        <taxon>Eulipotyphla</taxon>
        <taxon>Talpidae</taxon>
        <taxon>Galemys</taxon>
    </lineage>
</organism>
<protein>
    <submittedName>
        <fullName evidence="2">Armadillo repeat-containing protein 4</fullName>
    </submittedName>
</protein>
<feature type="non-terminal residue" evidence="2">
    <location>
        <position position="1"/>
    </location>
</feature>